<proteinExistence type="predicted"/>
<sequence length="79" mass="9381">MIQNPISNGLLFDKLEYLKNIEWHSKISIGVVVRKVLAMHLQEIGDEEQLILFFEWSNKNSFTKMNVQIFSLIQFKKIR</sequence>
<comment type="caution">
    <text evidence="1">The sequence shown here is derived from an EMBL/GenBank/DDBJ whole genome shotgun (WGS) entry which is preliminary data.</text>
</comment>
<reference evidence="1" key="1">
    <citation type="submission" date="2021-01" db="EMBL/GenBank/DDBJ databases">
        <authorList>
            <consortium name="Genoscope - CEA"/>
            <person name="William W."/>
        </authorList>
    </citation>
    <scope>NUCLEOTIDE SEQUENCE</scope>
</reference>
<organism evidence="1 2">
    <name type="scientific">Paramecium sonneborni</name>
    <dbReference type="NCBI Taxonomy" id="65129"/>
    <lineage>
        <taxon>Eukaryota</taxon>
        <taxon>Sar</taxon>
        <taxon>Alveolata</taxon>
        <taxon>Ciliophora</taxon>
        <taxon>Intramacronucleata</taxon>
        <taxon>Oligohymenophorea</taxon>
        <taxon>Peniculida</taxon>
        <taxon>Parameciidae</taxon>
        <taxon>Paramecium</taxon>
    </lineage>
</organism>
<dbReference type="EMBL" id="CAJJDN010000185">
    <property type="protein sequence ID" value="CAD8128266.1"/>
    <property type="molecule type" value="Genomic_DNA"/>
</dbReference>
<accession>A0A8S1RJ56</accession>
<dbReference type="Proteomes" id="UP000692954">
    <property type="component" value="Unassembled WGS sequence"/>
</dbReference>
<evidence type="ECO:0000313" key="1">
    <source>
        <dbReference type="EMBL" id="CAD8128266.1"/>
    </source>
</evidence>
<dbReference type="AlphaFoldDB" id="A0A8S1RJ56"/>
<name>A0A8S1RJ56_9CILI</name>
<gene>
    <name evidence="1" type="ORF">PSON_ATCC_30995.1.T1850019</name>
</gene>
<protein>
    <submittedName>
        <fullName evidence="1">Uncharacterized protein</fullName>
    </submittedName>
</protein>
<evidence type="ECO:0000313" key="2">
    <source>
        <dbReference type="Proteomes" id="UP000692954"/>
    </source>
</evidence>
<keyword evidence="2" id="KW-1185">Reference proteome</keyword>